<gene>
    <name evidence="1" type="ORF">RHMOL_Rhmol05G0060300</name>
</gene>
<proteinExistence type="predicted"/>
<evidence type="ECO:0000313" key="2">
    <source>
        <dbReference type="Proteomes" id="UP001062846"/>
    </source>
</evidence>
<sequence>MLPHQEEKEEFLLPYQKKEEFLEEEEFLLPHQEEEKEFLLPYQEEEKFLEEEEFLLPDQEEEEEEEEEFLLPYHEEEFLLPHQEESKCQEGKKGSYLADFEQSQPSMRPLLSLPALNDLTTFMLRMRSCAFDLVLSSSIHGILTGQVVEGASMNAASYLPIIISFVVIAFWPFKQAPMDAHLGAKVPVGA</sequence>
<keyword evidence="2" id="KW-1185">Reference proteome</keyword>
<organism evidence="1 2">
    <name type="scientific">Rhododendron molle</name>
    <name type="common">Chinese azalea</name>
    <name type="synonym">Azalea mollis</name>
    <dbReference type="NCBI Taxonomy" id="49168"/>
    <lineage>
        <taxon>Eukaryota</taxon>
        <taxon>Viridiplantae</taxon>
        <taxon>Streptophyta</taxon>
        <taxon>Embryophyta</taxon>
        <taxon>Tracheophyta</taxon>
        <taxon>Spermatophyta</taxon>
        <taxon>Magnoliopsida</taxon>
        <taxon>eudicotyledons</taxon>
        <taxon>Gunneridae</taxon>
        <taxon>Pentapetalae</taxon>
        <taxon>asterids</taxon>
        <taxon>Ericales</taxon>
        <taxon>Ericaceae</taxon>
        <taxon>Ericoideae</taxon>
        <taxon>Rhodoreae</taxon>
        <taxon>Rhododendron</taxon>
    </lineage>
</organism>
<protein>
    <submittedName>
        <fullName evidence="1">Uncharacterized protein</fullName>
    </submittedName>
</protein>
<name>A0ACC0NN95_RHOML</name>
<reference evidence="1" key="1">
    <citation type="submission" date="2022-02" db="EMBL/GenBank/DDBJ databases">
        <title>Plant Genome Project.</title>
        <authorList>
            <person name="Zhang R.-G."/>
        </authorList>
    </citation>
    <scope>NUCLEOTIDE SEQUENCE</scope>
    <source>
        <strain evidence="1">AT1</strain>
    </source>
</reference>
<evidence type="ECO:0000313" key="1">
    <source>
        <dbReference type="EMBL" id="KAI8553973.1"/>
    </source>
</evidence>
<comment type="caution">
    <text evidence="1">The sequence shown here is derived from an EMBL/GenBank/DDBJ whole genome shotgun (WGS) entry which is preliminary data.</text>
</comment>
<accession>A0ACC0NN95</accession>
<dbReference type="EMBL" id="CM046392">
    <property type="protein sequence ID" value="KAI8553973.1"/>
    <property type="molecule type" value="Genomic_DNA"/>
</dbReference>
<dbReference type="Proteomes" id="UP001062846">
    <property type="component" value="Chromosome 5"/>
</dbReference>